<dbReference type="Proteomes" id="UP000017944">
    <property type="component" value="Unassembled WGS sequence"/>
</dbReference>
<dbReference type="InterPro" id="IPR011067">
    <property type="entry name" value="Plasmid_toxin/cell-grow_inhib"/>
</dbReference>
<dbReference type="EMBL" id="AXUT01000182">
    <property type="protein sequence ID" value="ESU79218.1"/>
    <property type="molecule type" value="Genomic_DNA"/>
</dbReference>
<dbReference type="RefSeq" id="WP_001160974.1">
    <property type="nucleotide sequence ID" value="NZ_AXUT01000182.1"/>
</dbReference>
<evidence type="ECO:0000256" key="1">
    <source>
        <dbReference type="ARBA" id="ARBA00005230"/>
    </source>
</evidence>
<keyword evidence="6" id="KW-0804">Transcription</keyword>
<proteinExistence type="inferred from homology"/>
<evidence type="ECO:0000313" key="9">
    <source>
        <dbReference type="EMBL" id="ESU79218.1"/>
    </source>
</evidence>
<dbReference type="SUPFAM" id="SSF50118">
    <property type="entry name" value="Cell growth inhibitor/plasmid maintenance toxic component"/>
    <property type="match status" value="1"/>
</dbReference>
<comment type="caution">
    <text evidence="9">The sequence shown here is derived from an EMBL/GenBank/DDBJ whole genome shotgun (WGS) entry which is preliminary data.</text>
</comment>
<dbReference type="InterPro" id="IPR002712">
    <property type="entry name" value="CcdB"/>
</dbReference>
<dbReference type="GO" id="GO:0006276">
    <property type="term" value="P:plasmid maintenance"/>
    <property type="evidence" value="ECO:0007669"/>
    <property type="project" value="InterPro"/>
</dbReference>
<evidence type="ECO:0000256" key="8">
    <source>
        <dbReference type="ARBA" id="ARBA00033135"/>
    </source>
</evidence>
<organism evidence="9 10">
    <name type="scientific">Shigella dysenteriae WRSd3</name>
    <dbReference type="NCBI Taxonomy" id="1401327"/>
    <lineage>
        <taxon>Bacteria</taxon>
        <taxon>Pseudomonadati</taxon>
        <taxon>Pseudomonadota</taxon>
        <taxon>Gammaproteobacteria</taxon>
        <taxon>Enterobacterales</taxon>
        <taxon>Enterobacteriaceae</taxon>
        <taxon>Shigella</taxon>
    </lineage>
</organism>
<evidence type="ECO:0000256" key="4">
    <source>
        <dbReference type="ARBA" id="ARBA00022649"/>
    </source>
</evidence>
<comment type="similarity">
    <text evidence="1">Belongs to the CcdB toxin family.</text>
</comment>
<dbReference type="AlphaFoldDB" id="A0A090NXB4"/>
<accession>A0A090NXB4</accession>
<gene>
    <name evidence="9" type="ORF">WRSd3_02314</name>
</gene>
<evidence type="ECO:0000256" key="5">
    <source>
        <dbReference type="ARBA" id="ARBA00023015"/>
    </source>
</evidence>
<keyword evidence="3" id="KW-0678">Repressor</keyword>
<evidence type="ECO:0000256" key="2">
    <source>
        <dbReference type="ARBA" id="ARBA00015075"/>
    </source>
</evidence>
<keyword evidence="4" id="KW-1277">Toxin-antitoxin system</keyword>
<name>A0A090NXB4_SHIDY</name>
<dbReference type="GeneID" id="75169949"/>
<evidence type="ECO:0000256" key="3">
    <source>
        <dbReference type="ARBA" id="ARBA00022491"/>
    </source>
</evidence>
<sequence length="104" mass="11738">MQFTVYRSRSRNAAFPFVIDVTSDIIGVINRRIVIPLTPIERFIRIRPPERLNPILLLVDGKEYVLMTHETATVPVNALGTKFCDASAHRTLIKGALDFMLDGI</sequence>
<dbReference type="Gene3D" id="2.30.30.110">
    <property type="match status" value="1"/>
</dbReference>
<evidence type="ECO:0000256" key="7">
    <source>
        <dbReference type="ARBA" id="ARBA00029628"/>
    </source>
</evidence>
<dbReference type="PATRIC" id="fig|1401327.3.peg.2141"/>
<protein>
    <recommendedName>
        <fullName evidence="2">Toxin CcdB</fullName>
    </recommendedName>
    <alternativeName>
        <fullName evidence="8">Cytotoxic protein CcdB</fullName>
    </alternativeName>
    <alternativeName>
        <fullName evidence="7">Protein LetD</fullName>
    </alternativeName>
</protein>
<evidence type="ECO:0000313" key="10">
    <source>
        <dbReference type="Proteomes" id="UP000017944"/>
    </source>
</evidence>
<evidence type="ECO:0000256" key="6">
    <source>
        <dbReference type="ARBA" id="ARBA00023163"/>
    </source>
</evidence>
<keyword evidence="5" id="KW-0805">Transcription regulation</keyword>
<reference evidence="9 10" key="1">
    <citation type="submission" date="2013-10" db="EMBL/GenBank/DDBJ databases">
        <title>Draft genomes and the virulence plasmids of Sd1617 vaccine constructs: WRSd3 and WRSd5.</title>
        <authorList>
            <person name="Aksomboon Vongsawan A."/>
            <person name="Venkatesan M.M."/>
            <person name="Vaisvil B."/>
            <person name="Emel G."/>
            <person name="Kepatral V."/>
            <person name="Sethabutr O."/>
            <person name="Serichantalergs O."/>
            <person name="Mason C."/>
        </authorList>
    </citation>
    <scope>NUCLEOTIDE SEQUENCE [LARGE SCALE GENOMIC DNA]</scope>
    <source>
        <strain evidence="9 10">WRSd3</strain>
    </source>
</reference>
<dbReference type="Pfam" id="PF01845">
    <property type="entry name" value="CcdB"/>
    <property type="match status" value="1"/>
</dbReference>
<dbReference type="GO" id="GO:0008657">
    <property type="term" value="F:DNA topoisomerase type II (double strand cut, ATP-hydrolyzing) inhibitor activity"/>
    <property type="evidence" value="ECO:0007669"/>
    <property type="project" value="InterPro"/>
</dbReference>